<proteinExistence type="predicted"/>
<dbReference type="InterPro" id="IPR058314">
    <property type="entry name" value="DUF8001"/>
</dbReference>
<sequence>MIIRGRLLTPGEHPVSTVRISAGEWTSDEVLRALADGQRVVVETEFLGEQHEVTLRWDGETYYCDTPTRLHKHATEEEMRVCIRKMGYAADT</sequence>
<dbReference type="Proteomes" id="UP001596406">
    <property type="component" value="Unassembled WGS sequence"/>
</dbReference>
<evidence type="ECO:0000259" key="1">
    <source>
        <dbReference type="Pfam" id="PF26008"/>
    </source>
</evidence>
<dbReference type="EMBL" id="JBHSXM010000001">
    <property type="protein sequence ID" value="MFC6837441.1"/>
    <property type="molecule type" value="Genomic_DNA"/>
</dbReference>
<evidence type="ECO:0000313" key="3">
    <source>
        <dbReference type="Proteomes" id="UP001596406"/>
    </source>
</evidence>
<comment type="caution">
    <text evidence="2">The sequence shown here is derived from an EMBL/GenBank/DDBJ whole genome shotgun (WGS) entry which is preliminary data.</text>
</comment>
<reference evidence="2 3" key="1">
    <citation type="journal article" date="2019" name="Int. J. Syst. Evol. Microbiol.">
        <title>The Global Catalogue of Microorganisms (GCM) 10K type strain sequencing project: providing services to taxonomists for standard genome sequencing and annotation.</title>
        <authorList>
            <consortium name="The Broad Institute Genomics Platform"/>
            <consortium name="The Broad Institute Genome Sequencing Center for Infectious Disease"/>
            <person name="Wu L."/>
            <person name="Ma J."/>
        </authorList>
    </citation>
    <scope>NUCLEOTIDE SEQUENCE [LARGE SCALE GENOMIC DNA]</scope>
    <source>
        <strain evidence="2 3">PSRA2</strain>
    </source>
</reference>
<evidence type="ECO:0000313" key="2">
    <source>
        <dbReference type="EMBL" id="MFC6837441.1"/>
    </source>
</evidence>
<organism evidence="2 3">
    <name type="scientific">Halomarina ordinaria</name>
    <dbReference type="NCBI Taxonomy" id="3033939"/>
    <lineage>
        <taxon>Archaea</taxon>
        <taxon>Methanobacteriati</taxon>
        <taxon>Methanobacteriota</taxon>
        <taxon>Stenosarchaea group</taxon>
        <taxon>Halobacteria</taxon>
        <taxon>Halobacteriales</taxon>
        <taxon>Natronomonadaceae</taxon>
        <taxon>Halomarina</taxon>
    </lineage>
</organism>
<gene>
    <name evidence="2" type="ORF">ACFQHK_13080</name>
</gene>
<dbReference type="RefSeq" id="WP_368662153.1">
    <property type="nucleotide sequence ID" value="NZ_JARRAH010000001.1"/>
</dbReference>
<dbReference type="Pfam" id="PF26008">
    <property type="entry name" value="DUF8001"/>
    <property type="match status" value="1"/>
</dbReference>
<accession>A0ABD5UAV4</accession>
<dbReference type="AlphaFoldDB" id="A0ABD5UAV4"/>
<keyword evidence="3" id="KW-1185">Reference proteome</keyword>
<protein>
    <recommendedName>
        <fullName evidence="1">DUF8001 domain-containing protein</fullName>
    </recommendedName>
</protein>
<name>A0ABD5UAV4_9EURY</name>
<feature type="domain" description="DUF8001" evidence="1">
    <location>
        <begin position="17"/>
        <end position="90"/>
    </location>
</feature>